<protein>
    <submittedName>
        <fullName evidence="1">ImuA family protein</fullName>
    </submittedName>
</protein>
<proteinExistence type="predicted"/>
<gene>
    <name evidence="1" type="ORF">ACFSMZ_05550</name>
</gene>
<evidence type="ECO:0000313" key="2">
    <source>
        <dbReference type="Proteomes" id="UP001597373"/>
    </source>
</evidence>
<dbReference type="InterPro" id="IPR017026">
    <property type="entry name" value="ImuA"/>
</dbReference>
<name>A0ABW5DIN5_9HYPH</name>
<dbReference type="InterPro" id="IPR027417">
    <property type="entry name" value="P-loop_NTPase"/>
</dbReference>
<evidence type="ECO:0000313" key="1">
    <source>
        <dbReference type="EMBL" id="MFD2259225.1"/>
    </source>
</evidence>
<dbReference type="RefSeq" id="WP_345098756.1">
    <property type="nucleotide sequence ID" value="NZ_BAABGS010000018.1"/>
</dbReference>
<dbReference type="EMBL" id="JBHUIR010000020">
    <property type="protein sequence ID" value="MFD2259225.1"/>
    <property type="molecule type" value="Genomic_DNA"/>
</dbReference>
<keyword evidence="2" id="KW-1185">Reference proteome</keyword>
<dbReference type="PIRSF" id="PIRSF034285">
    <property type="entry name" value="UCP034285"/>
    <property type="match status" value="1"/>
</dbReference>
<reference evidence="2" key="1">
    <citation type="journal article" date="2019" name="Int. J. Syst. Evol. Microbiol.">
        <title>The Global Catalogue of Microorganisms (GCM) 10K type strain sequencing project: providing services to taxonomists for standard genome sequencing and annotation.</title>
        <authorList>
            <consortium name="The Broad Institute Genomics Platform"/>
            <consortium name="The Broad Institute Genome Sequencing Center for Infectious Disease"/>
            <person name="Wu L."/>
            <person name="Ma J."/>
        </authorList>
    </citation>
    <scope>NUCLEOTIDE SEQUENCE [LARGE SCALE GENOMIC DNA]</scope>
    <source>
        <strain evidence="2">KCTC 23707</strain>
    </source>
</reference>
<sequence>MAPPAMAQDLLLSLRRQIARIEGTQPERLEGGGLREGRDLIVSSPGTGDAPEMAGVQAGAPETSEAGLLVRRHAPDSGRIRLGVAGLDMALGGGLPRAALTEIIGRQTRDAAAVAGFALALAALAGRDGQLPLLWIGLSHFFMEAGLPYATGFTRLFGIAPDRLLLVHPKRIEDALWAAEEAAVQNRFAAILLELHGNPARLDLTATRRLSLRARAAGYPLFLIRHGGKAQPTAATTRFEVGAAASSLRGTFSGPVSRSIGPPAFAVTLTRSRTGKEGTFVLEWNAHDLSFQERQPVRGRPLHAGEERAADAGGLAAASFDGPHLAPAPWHGLASGRKAG</sequence>
<organism evidence="1 2">
    <name type="scientific">Chelativorans composti</name>
    <dbReference type="NCBI Taxonomy" id="768533"/>
    <lineage>
        <taxon>Bacteria</taxon>
        <taxon>Pseudomonadati</taxon>
        <taxon>Pseudomonadota</taxon>
        <taxon>Alphaproteobacteria</taxon>
        <taxon>Hyphomicrobiales</taxon>
        <taxon>Phyllobacteriaceae</taxon>
        <taxon>Chelativorans</taxon>
    </lineage>
</organism>
<comment type="caution">
    <text evidence="1">The sequence shown here is derived from an EMBL/GenBank/DDBJ whole genome shotgun (WGS) entry which is preliminary data.</text>
</comment>
<dbReference type="SUPFAM" id="SSF52540">
    <property type="entry name" value="P-loop containing nucleoside triphosphate hydrolases"/>
    <property type="match status" value="1"/>
</dbReference>
<dbReference type="Gene3D" id="3.40.50.300">
    <property type="entry name" value="P-loop containing nucleotide triphosphate hydrolases"/>
    <property type="match status" value="1"/>
</dbReference>
<dbReference type="Proteomes" id="UP001597373">
    <property type="component" value="Unassembled WGS sequence"/>
</dbReference>
<accession>A0ABW5DIN5</accession>